<evidence type="ECO:0000313" key="1">
    <source>
        <dbReference type="EMBL" id="ALL41431.1"/>
    </source>
</evidence>
<proteinExistence type="evidence at transcript level"/>
<sequence>MCIHWFFRQACAGSSVAFFFFNNLVAYCIALDPISMVQSFSSFIPFQKTL</sequence>
<dbReference type="AlphaFoldDB" id="A0A0S1MKM5"/>
<protein>
    <submittedName>
        <fullName evidence="1">Uncharacterized protein</fullName>
    </submittedName>
</protein>
<organism evidence="1">
    <name type="scientific">Phakopsora pachyrhizi</name>
    <name type="common">Asian soybean rust disease fungus</name>
    <dbReference type="NCBI Taxonomy" id="170000"/>
    <lineage>
        <taxon>Eukaryota</taxon>
        <taxon>Fungi</taxon>
        <taxon>Dikarya</taxon>
        <taxon>Basidiomycota</taxon>
        <taxon>Pucciniomycotina</taxon>
        <taxon>Pucciniomycetes</taxon>
        <taxon>Pucciniales</taxon>
        <taxon>Phakopsoraceae</taxon>
        <taxon>Phakopsora</taxon>
    </lineage>
</organism>
<name>A0A0S1MKM5_PHAPC</name>
<dbReference type="EMBL" id="KT247342">
    <property type="protein sequence ID" value="ALL41431.1"/>
    <property type="molecule type" value="mRNA"/>
</dbReference>
<reference evidence="1" key="1">
    <citation type="submission" date="2015-07" db="EMBL/GenBank/DDBJ databases">
        <title>Elucidating the P. pachyrhizi secretome and potential effectors.</title>
        <authorList>
            <person name="de Carvalho M.C.C.G."/>
            <person name="Nascimento L.C."/>
            <person name="Darben L.M."/>
            <person name="Polizel-Podanosqui A.M."/>
            <person name="Lopes-Caitar V.S."/>
            <person name="Rocha C.S."/>
            <person name="Qi M."/>
            <person name="Carazolle M."/>
            <person name="Kuwahara M.K."/>
            <person name="Pereira G.A.G."/>
            <person name="Abdelnoor R.V."/>
            <person name="Whitham S.A."/>
            <person name="Marcelino-Guimaraes F.C."/>
        </authorList>
    </citation>
    <scope>NUCLEOTIDE SEQUENCE</scope>
</reference>
<accession>A0A0S1MKM5</accession>